<proteinExistence type="predicted"/>
<accession>A0A2V1JR78</accession>
<sequence length="61" mass="7345">MCTDAEILRRLCQLTLTRITHQGSHMIDLNVKKKNRRVKRLISLHIEKKKDKMNSREHQYS</sequence>
<keyword evidence="2" id="KW-1185">Reference proteome</keyword>
<comment type="caution">
    <text evidence="1">The sequence shown here is derived from an EMBL/GenBank/DDBJ whole genome shotgun (WGS) entry which is preliminary data.</text>
</comment>
<gene>
    <name evidence="1" type="ORF">LG34_14190</name>
</gene>
<dbReference type="EMBL" id="JRFU01000157">
    <property type="protein sequence ID" value="PWE85731.1"/>
    <property type="molecule type" value="Genomic_DNA"/>
</dbReference>
<name>A0A2V1JR78_EUBRA</name>
<dbReference type="AlphaFoldDB" id="A0A2V1JR78"/>
<organism evidence="1 2">
    <name type="scientific">Eubacterium ramulus</name>
    <dbReference type="NCBI Taxonomy" id="39490"/>
    <lineage>
        <taxon>Bacteria</taxon>
        <taxon>Bacillati</taxon>
        <taxon>Bacillota</taxon>
        <taxon>Clostridia</taxon>
        <taxon>Eubacteriales</taxon>
        <taxon>Eubacteriaceae</taxon>
        <taxon>Eubacterium</taxon>
    </lineage>
</organism>
<protein>
    <submittedName>
        <fullName evidence="1">Uncharacterized protein</fullName>
    </submittedName>
</protein>
<evidence type="ECO:0000313" key="2">
    <source>
        <dbReference type="Proteomes" id="UP000245288"/>
    </source>
</evidence>
<reference evidence="1 2" key="1">
    <citation type="submission" date="2014-09" db="EMBL/GenBank/DDBJ databases">
        <title>Butyrate-producing bacteria isolated from human gut.</title>
        <authorList>
            <person name="Zhang Q."/>
            <person name="Zhao L."/>
        </authorList>
    </citation>
    <scope>NUCLEOTIDE SEQUENCE [LARGE SCALE GENOMIC DNA]</scope>
    <source>
        <strain evidence="1 2">21</strain>
    </source>
</reference>
<evidence type="ECO:0000313" key="1">
    <source>
        <dbReference type="EMBL" id="PWE85731.1"/>
    </source>
</evidence>
<dbReference type="Proteomes" id="UP000245288">
    <property type="component" value="Unassembled WGS sequence"/>
</dbReference>